<proteinExistence type="predicted"/>
<comment type="catalytic activity">
    <reaction evidence="6">
        <text>(R)-lactate + A = pyruvate + AH2</text>
        <dbReference type="Rhea" id="RHEA:15089"/>
        <dbReference type="ChEBI" id="CHEBI:13193"/>
        <dbReference type="ChEBI" id="CHEBI:15361"/>
        <dbReference type="ChEBI" id="CHEBI:16004"/>
        <dbReference type="ChEBI" id="CHEBI:17499"/>
    </reaction>
</comment>
<dbReference type="Pfam" id="PF13183">
    <property type="entry name" value="Fer4_8"/>
    <property type="match status" value="1"/>
</dbReference>
<keyword evidence="4 6" id="KW-0408">Iron</keyword>
<keyword evidence="5 6" id="KW-0411">Iron-sulfur</keyword>
<dbReference type="EC" id="1.1.99.14" evidence="6"/>
<organism evidence="8 9">
    <name type="scientific">Bacillus thermozeamaize</name>
    <dbReference type="NCBI Taxonomy" id="230954"/>
    <lineage>
        <taxon>Bacteria</taxon>
        <taxon>Bacillati</taxon>
        <taxon>Bacillota</taxon>
        <taxon>Bacilli</taxon>
        <taxon>Bacillales</taxon>
        <taxon>Bacillaceae</taxon>
        <taxon>Bacillus</taxon>
    </lineage>
</organism>
<dbReference type="GO" id="GO:0046872">
    <property type="term" value="F:metal ion binding"/>
    <property type="evidence" value="ECO:0007669"/>
    <property type="project" value="UniProtKB-UniRule"/>
</dbReference>
<dbReference type="PROSITE" id="PS51379">
    <property type="entry name" value="4FE4S_FER_2"/>
    <property type="match status" value="2"/>
</dbReference>
<evidence type="ECO:0000313" key="9">
    <source>
        <dbReference type="Proteomes" id="UP000196475"/>
    </source>
</evidence>
<dbReference type="PROSITE" id="PS00198">
    <property type="entry name" value="4FE4S_FER_1"/>
    <property type="match status" value="1"/>
</dbReference>
<feature type="domain" description="4Fe-4S ferredoxin-type" evidence="7">
    <location>
        <begin position="56"/>
        <end position="81"/>
    </location>
</feature>
<dbReference type="EMBL" id="LZRT01000121">
    <property type="protein sequence ID" value="OUM84700.1"/>
    <property type="molecule type" value="Genomic_DNA"/>
</dbReference>
<keyword evidence="6" id="KW-0813">Transport</keyword>
<evidence type="ECO:0000313" key="8">
    <source>
        <dbReference type="EMBL" id="OUM84700.1"/>
    </source>
</evidence>
<evidence type="ECO:0000256" key="6">
    <source>
        <dbReference type="PIRNR" id="PIRNR000139"/>
    </source>
</evidence>
<keyword evidence="6" id="KW-0249">Electron transport</keyword>
<dbReference type="Gene3D" id="1.10.1060.10">
    <property type="entry name" value="Alpha-helical ferredoxin"/>
    <property type="match status" value="1"/>
</dbReference>
<feature type="domain" description="4Fe-4S ferredoxin-type" evidence="7">
    <location>
        <begin position="7"/>
        <end position="37"/>
    </location>
</feature>
<dbReference type="Pfam" id="PF02754">
    <property type="entry name" value="CCG"/>
    <property type="match status" value="2"/>
</dbReference>
<name>A0A1Y3PBJ2_9BACI</name>
<keyword evidence="3" id="KW-0677">Repeat</keyword>
<dbReference type="InterPro" id="IPR017900">
    <property type="entry name" value="4Fe4S_Fe_S_CS"/>
</dbReference>
<dbReference type="InterPro" id="IPR009051">
    <property type="entry name" value="Helical_ferredxn"/>
</dbReference>
<protein>
    <recommendedName>
        <fullName evidence="6">Glycolate oxidase iron-sulfur subunit</fullName>
        <ecNumber evidence="6">1.1.99.14</ecNumber>
    </recommendedName>
</protein>
<dbReference type="PANTHER" id="PTHR32479:SF17">
    <property type="entry name" value="GLYCOLATE OXIDASE IRON-SULFUR SUBUNIT"/>
    <property type="match status" value="1"/>
</dbReference>
<dbReference type="AlphaFoldDB" id="A0A1Y3PBJ2"/>
<dbReference type="InterPro" id="IPR012257">
    <property type="entry name" value="Glc_ox_4Fe-4S"/>
</dbReference>
<comment type="catalytic activity">
    <reaction evidence="6">
        <text>glycolate + A = glyoxylate + AH2</text>
        <dbReference type="Rhea" id="RHEA:21264"/>
        <dbReference type="ChEBI" id="CHEBI:13193"/>
        <dbReference type="ChEBI" id="CHEBI:17499"/>
        <dbReference type="ChEBI" id="CHEBI:29805"/>
        <dbReference type="ChEBI" id="CHEBI:36655"/>
        <dbReference type="EC" id="1.1.99.14"/>
    </reaction>
</comment>
<evidence type="ECO:0000259" key="7">
    <source>
        <dbReference type="PROSITE" id="PS51379"/>
    </source>
</evidence>
<sequence length="438" mass="48486">MSKPSLLETAHEKTLSCVQCGYCLPVCPTYRTTGRETHSPRGRLNLVKMAAEGKLPLAELAEPIDLCLGCRACETACPTGVEYGRIHAAASHALAEVKREPARTRAVRKRLLASLLPFPGRLRRAGHLLWAYQSLGFQSLARRLNLLRLLPGNLGQWEAVLPTVPSPRDRKLPRFLPPRAPKRTGKAPEKRVRVGFLHGCIMEVLFHRVNRLSMELLSHCGYEVVLLQGQTCCGALHAHTGEVEMAVRLAKQNILAAEQGGVDWVVSNAGGCGAHLKEYPLLFAAEPDWEERAKAFAAKVRDISQLLDEAEEQPAAKPMREVITYQPSCHMSHVQKVTEAPRKLLRHIPGITFREMAYAEHCCGSAGVYNLLHFEESMQILDLKMESVRDTKAAIIVTTNPGCQLQLQMGIHRAGLDSSVRVLHLVELLAEAWGIKEA</sequence>
<evidence type="ECO:0000256" key="4">
    <source>
        <dbReference type="ARBA" id="ARBA00023004"/>
    </source>
</evidence>
<comment type="function">
    <text evidence="6">Component of a complex that catalyzes the oxidation of glycolate to glyoxylate.</text>
</comment>
<gene>
    <name evidence="8" type="ORF">BAA01_06095</name>
</gene>
<keyword evidence="2 6" id="KW-0479">Metal-binding</keyword>
<dbReference type="PANTHER" id="PTHR32479">
    <property type="entry name" value="GLYCOLATE OXIDASE IRON-SULFUR SUBUNIT"/>
    <property type="match status" value="1"/>
</dbReference>
<keyword evidence="1 6" id="KW-0004">4Fe-4S</keyword>
<evidence type="ECO:0000256" key="5">
    <source>
        <dbReference type="ARBA" id="ARBA00023014"/>
    </source>
</evidence>
<dbReference type="GO" id="GO:0019154">
    <property type="term" value="F:glycolate dehydrogenase activity"/>
    <property type="evidence" value="ECO:0007669"/>
    <property type="project" value="UniProtKB-EC"/>
</dbReference>
<evidence type="ECO:0000256" key="2">
    <source>
        <dbReference type="ARBA" id="ARBA00022723"/>
    </source>
</evidence>
<dbReference type="GO" id="GO:0051539">
    <property type="term" value="F:4 iron, 4 sulfur cluster binding"/>
    <property type="evidence" value="ECO:0007669"/>
    <property type="project" value="UniProtKB-UniRule"/>
</dbReference>
<dbReference type="Proteomes" id="UP000196475">
    <property type="component" value="Unassembled WGS sequence"/>
</dbReference>
<accession>A0A1Y3PBJ2</accession>
<dbReference type="InterPro" id="IPR017896">
    <property type="entry name" value="4Fe4S_Fe-S-bd"/>
</dbReference>
<dbReference type="SUPFAM" id="SSF54862">
    <property type="entry name" value="4Fe-4S ferredoxins"/>
    <property type="match status" value="1"/>
</dbReference>
<comment type="cofactor">
    <cofactor evidence="6">
        <name>[4Fe-4S] cluster</name>
        <dbReference type="ChEBI" id="CHEBI:49883"/>
    </cofactor>
    <text evidence="6">Binds 2 [4Fe-4S] clusters.</text>
</comment>
<comment type="caution">
    <text evidence="8">The sequence shown here is derived from an EMBL/GenBank/DDBJ whole genome shotgun (WGS) entry which is preliminary data.</text>
</comment>
<reference evidence="9" key="1">
    <citation type="submission" date="2016-06" db="EMBL/GenBank/DDBJ databases">
        <authorList>
            <person name="Nascimento L."/>
            <person name="Pereira R.V."/>
            <person name="Martins L.F."/>
            <person name="Quaggio R.B."/>
            <person name="Silva A.M."/>
            <person name="Setubal J.C."/>
        </authorList>
    </citation>
    <scope>NUCLEOTIDE SEQUENCE [LARGE SCALE GENOMIC DNA]</scope>
</reference>
<dbReference type="PIRSF" id="PIRSF000139">
    <property type="entry name" value="Glc_ox_4Fe-4S"/>
    <property type="match status" value="1"/>
</dbReference>
<evidence type="ECO:0000256" key="1">
    <source>
        <dbReference type="ARBA" id="ARBA00022485"/>
    </source>
</evidence>
<evidence type="ECO:0000256" key="3">
    <source>
        <dbReference type="ARBA" id="ARBA00022737"/>
    </source>
</evidence>
<dbReference type="InterPro" id="IPR004017">
    <property type="entry name" value="Cys_rich_dom"/>
</dbReference>